<proteinExistence type="predicted"/>
<dbReference type="EMBL" id="JAKLMC020000040">
    <property type="protein sequence ID" value="KAK5948996.1"/>
    <property type="molecule type" value="Genomic_DNA"/>
</dbReference>
<evidence type="ECO:0000256" key="1">
    <source>
        <dbReference type="SAM" id="MobiDB-lite"/>
    </source>
</evidence>
<protein>
    <submittedName>
        <fullName evidence="2">Uncharacterized protein</fullName>
    </submittedName>
</protein>
<feature type="region of interest" description="Disordered" evidence="1">
    <location>
        <begin position="26"/>
        <end position="59"/>
    </location>
</feature>
<sequence length="76" mass="8093">MAHLPAGRFLSLIPTLHESAVIMDSPVVESTPASPTQKPVDAVEKTRRSSSSASEASLPSDVIGQIQKHQFLKLGN</sequence>
<comment type="caution">
    <text evidence="2">The sequence shown here is derived from an EMBL/GenBank/DDBJ whole genome shotgun (WGS) entry which is preliminary data.</text>
</comment>
<gene>
    <name evidence="2" type="ORF">OHC33_009917</name>
</gene>
<reference evidence="2 3" key="1">
    <citation type="submission" date="2022-12" db="EMBL/GenBank/DDBJ databases">
        <title>Genomic features and morphological characterization of a novel Knufia sp. strain isolated from spacecraft assembly facility.</title>
        <authorList>
            <person name="Teixeira M."/>
            <person name="Chander A.M."/>
            <person name="Stajich J.E."/>
            <person name="Venkateswaran K."/>
        </authorList>
    </citation>
    <scope>NUCLEOTIDE SEQUENCE [LARGE SCALE GENOMIC DNA]</scope>
    <source>
        <strain evidence="2 3">FJI-L2-BK-P2</strain>
    </source>
</reference>
<evidence type="ECO:0000313" key="3">
    <source>
        <dbReference type="Proteomes" id="UP001316803"/>
    </source>
</evidence>
<dbReference type="Proteomes" id="UP001316803">
    <property type="component" value="Unassembled WGS sequence"/>
</dbReference>
<name>A0AAN8I448_9EURO</name>
<organism evidence="2 3">
    <name type="scientific">Knufia fluminis</name>
    <dbReference type="NCBI Taxonomy" id="191047"/>
    <lineage>
        <taxon>Eukaryota</taxon>
        <taxon>Fungi</taxon>
        <taxon>Dikarya</taxon>
        <taxon>Ascomycota</taxon>
        <taxon>Pezizomycotina</taxon>
        <taxon>Eurotiomycetes</taxon>
        <taxon>Chaetothyriomycetidae</taxon>
        <taxon>Chaetothyriales</taxon>
        <taxon>Trichomeriaceae</taxon>
        <taxon>Knufia</taxon>
    </lineage>
</organism>
<keyword evidence="3" id="KW-1185">Reference proteome</keyword>
<evidence type="ECO:0000313" key="2">
    <source>
        <dbReference type="EMBL" id="KAK5948996.1"/>
    </source>
</evidence>
<accession>A0AAN8I448</accession>
<dbReference type="AlphaFoldDB" id="A0AAN8I448"/>